<protein>
    <recommendedName>
        <fullName evidence="4">Pentatricopeptide repeat-containing protein</fullName>
    </recommendedName>
</protein>
<dbReference type="Gene3D" id="1.25.40.10">
    <property type="entry name" value="Tetratricopeptide repeat domain"/>
    <property type="match status" value="3"/>
</dbReference>
<keyword evidence="3" id="KW-1185">Reference proteome</keyword>
<keyword evidence="1" id="KW-0677">Repeat</keyword>
<evidence type="ECO:0008006" key="4">
    <source>
        <dbReference type="Google" id="ProtNLM"/>
    </source>
</evidence>
<accession>A0AAV6K5Z0</accession>
<dbReference type="PANTHER" id="PTHR47926">
    <property type="entry name" value="PENTATRICOPEPTIDE REPEAT-CONTAINING PROTEIN"/>
    <property type="match status" value="1"/>
</dbReference>
<evidence type="ECO:0000256" key="1">
    <source>
        <dbReference type="ARBA" id="ARBA00022737"/>
    </source>
</evidence>
<dbReference type="Proteomes" id="UP000823749">
    <property type="component" value="Chromosome 5"/>
</dbReference>
<evidence type="ECO:0000313" key="3">
    <source>
        <dbReference type="Proteomes" id="UP000823749"/>
    </source>
</evidence>
<dbReference type="Pfam" id="PF01535">
    <property type="entry name" value="PPR"/>
    <property type="match status" value="5"/>
</dbReference>
<proteinExistence type="predicted"/>
<reference evidence="2" key="1">
    <citation type="submission" date="2020-08" db="EMBL/GenBank/DDBJ databases">
        <title>Plant Genome Project.</title>
        <authorList>
            <person name="Zhang R.-G."/>
        </authorList>
    </citation>
    <scope>NUCLEOTIDE SEQUENCE</scope>
    <source>
        <strain evidence="2">WSP0</strain>
        <tissue evidence="2">Leaf</tissue>
    </source>
</reference>
<dbReference type="InterPro" id="IPR002885">
    <property type="entry name" value="PPR_rpt"/>
</dbReference>
<evidence type="ECO:0000313" key="2">
    <source>
        <dbReference type="EMBL" id="KAG5547794.1"/>
    </source>
</evidence>
<dbReference type="GO" id="GO:0003723">
    <property type="term" value="F:RNA binding"/>
    <property type="evidence" value="ECO:0007669"/>
    <property type="project" value="InterPro"/>
</dbReference>
<dbReference type="InterPro" id="IPR011990">
    <property type="entry name" value="TPR-like_helical_dom_sf"/>
</dbReference>
<dbReference type="EMBL" id="JACTNZ010000005">
    <property type="protein sequence ID" value="KAG5547794.1"/>
    <property type="molecule type" value="Genomic_DNA"/>
</dbReference>
<name>A0AAV6K5Z0_9ERIC</name>
<sequence length="361" mass="39927">MKSGWSSSVFVGSALIDFYAKLLLINDALEVFDEMPFRNSVCANALMSGYAEAELWVEGLELIRKMRMLNLNYDNFTLSAALRACAGLHAIELGEWVDSSLTASSDMKAVEFGKQLHTQVMKSGWSSSVFVGSALIDFYAKLLLINDAVEVFDEMPFRNSVCANALMSGYAEAELWVEELELIRKMRMLNLNYDNFTLSAALRACAGLHAIELGEWVDSSLTAYSDNKDVEFGKQLHTHVIKSGWSSSVFVGSALIDFYAKLLLINDAAELFDEMPFRNSVCANPLLSGSAEAELWVEGLERIKKMPMLNLNYDNFTLPAALRACAGLYAMELGGQVHAKIIRTVPDVGGDVFLQSSLIER</sequence>
<gene>
    <name evidence="2" type="ORF">RHGRI_013472</name>
</gene>
<dbReference type="PANTHER" id="PTHR47926:SF347">
    <property type="entry name" value="PENTATRICOPEPTIDE REPEAT-CONTAINING PROTEIN"/>
    <property type="match status" value="1"/>
</dbReference>
<comment type="caution">
    <text evidence="2">The sequence shown here is derived from an EMBL/GenBank/DDBJ whole genome shotgun (WGS) entry which is preliminary data.</text>
</comment>
<dbReference type="AlphaFoldDB" id="A0AAV6K5Z0"/>
<dbReference type="GO" id="GO:0009451">
    <property type="term" value="P:RNA modification"/>
    <property type="evidence" value="ECO:0007669"/>
    <property type="project" value="InterPro"/>
</dbReference>
<organism evidence="2 3">
    <name type="scientific">Rhododendron griersonianum</name>
    <dbReference type="NCBI Taxonomy" id="479676"/>
    <lineage>
        <taxon>Eukaryota</taxon>
        <taxon>Viridiplantae</taxon>
        <taxon>Streptophyta</taxon>
        <taxon>Embryophyta</taxon>
        <taxon>Tracheophyta</taxon>
        <taxon>Spermatophyta</taxon>
        <taxon>Magnoliopsida</taxon>
        <taxon>eudicotyledons</taxon>
        <taxon>Gunneridae</taxon>
        <taxon>Pentapetalae</taxon>
        <taxon>asterids</taxon>
        <taxon>Ericales</taxon>
        <taxon>Ericaceae</taxon>
        <taxon>Ericoideae</taxon>
        <taxon>Rhodoreae</taxon>
        <taxon>Rhododendron</taxon>
    </lineage>
</organism>
<dbReference type="InterPro" id="IPR046960">
    <property type="entry name" value="PPR_At4g14850-like_plant"/>
</dbReference>